<dbReference type="Pfam" id="PF00933">
    <property type="entry name" value="Glyco_hydro_3"/>
    <property type="match status" value="1"/>
</dbReference>
<reference evidence="7" key="1">
    <citation type="submission" date="2014-03" db="EMBL/GenBank/DDBJ databases">
        <authorList>
            <person name="Casaregola S."/>
        </authorList>
    </citation>
    <scope>NUCLEOTIDE SEQUENCE [LARGE SCALE GENOMIC DNA]</scope>
    <source>
        <strain evidence="7">CLIB 918</strain>
    </source>
</reference>
<dbReference type="OrthoDB" id="4215304at2759"/>
<evidence type="ECO:0000259" key="6">
    <source>
        <dbReference type="Pfam" id="PF00933"/>
    </source>
</evidence>
<dbReference type="Gene3D" id="3.20.20.300">
    <property type="entry name" value="Glycoside hydrolase, family 3, N-terminal domain"/>
    <property type="match status" value="1"/>
</dbReference>
<dbReference type="GO" id="GO:0016747">
    <property type="term" value="F:acyltransferase activity, transferring groups other than amino-acyl groups"/>
    <property type="evidence" value="ECO:0007669"/>
    <property type="project" value="InterPro"/>
</dbReference>
<dbReference type="InterPro" id="IPR036962">
    <property type="entry name" value="Glyco_hydro_3_N_sf"/>
</dbReference>
<dbReference type="STRING" id="1173061.A0A0J9XFN5"/>
<feature type="domain" description="Glycoside hydrolase family 3 N-terminal" evidence="6">
    <location>
        <begin position="213"/>
        <end position="534"/>
    </location>
</feature>
<comment type="caution">
    <text evidence="7">The sequence shown here is derived from an EMBL/GenBank/DDBJ whole genome shotgun (WGS) entry which is preliminary data.</text>
</comment>
<dbReference type="InterPro" id="IPR001764">
    <property type="entry name" value="Glyco_hydro_3_N"/>
</dbReference>
<dbReference type="InterPro" id="IPR000182">
    <property type="entry name" value="GNAT_dom"/>
</dbReference>
<dbReference type="PANTHER" id="PTHR30480:SF8">
    <property type="entry name" value="PUTATIVE (AFU_ORTHOLOGUE AFUA_8G04060)-RELATED"/>
    <property type="match status" value="1"/>
</dbReference>
<evidence type="ECO:0000313" key="8">
    <source>
        <dbReference type="Proteomes" id="UP000242525"/>
    </source>
</evidence>
<dbReference type="PANTHER" id="PTHR30480">
    <property type="entry name" value="BETA-HEXOSAMINIDASE-RELATED"/>
    <property type="match status" value="1"/>
</dbReference>
<keyword evidence="8" id="KW-1185">Reference proteome</keyword>
<dbReference type="Gene3D" id="3.40.50.1700">
    <property type="entry name" value="Glycoside hydrolase family 3 C-terminal domain"/>
    <property type="match status" value="1"/>
</dbReference>
<keyword evidence="2" id="KW-0378">Hydrolase</keyword>
<dbReference type="SUPFAM" id="SSF51445">
    <property type="entry name" value="(Trans)glycosidases"/>
    <property type="match status" value="1"/>
</dbReference>
<evidence type="ECO:0000256" key="1">
    <source>
        <dbReference type="ARBA" id="ARBA00005336"/>
    </source>
</evidence>
<evidence type="ECO:0000256" key="3">
    <source>
        <dbReference type="ARBA" id="ARBA00023295"/>
    </source>
</evidence>
<dbReference type="AlphaFoldDB" id="A0A0J9XFN5"/>
<dbReference type="SUPFAM" id="SSF55729">
    <property type="entry name" value="Acyl-CoA N-acyltransferases (Nat)"/>
    <property type="match status" value="1"/>
</dbReference>
<accession>A0A0J9XFN5</accession>
<dbReference type="Proteomes" id="UP000242525">
    <property type="component" value="Unassembled WGS sequence"/>
</dbReference>
<dbReference type="Pfam" id="PF00583">
    <property type="entry name" value="Acetyltransf_1"/>
    <property type="match status" value="1"/>
</dbReference>
<evidence type="ECO:0000256" key="4">
    <source>
        <dbReference type="SAM" id="MobiDB-lite"/>
    </source>
</evidence>
<dbReference type="InterPro" id="IPR016181">
    <property type="entry name" value="Acyl_CoA_acyltransferase"/>
</dbReference>
<evidence type="ECO:0008006" key="9">
    <source>
        <dbReference type="Google" id="ProtNLM"/>
    </source>
</evidence>
<name>A0A0J9XFN5_GEOCN</name>
<keyword evidence="3" id="KW-0326">Glycosidase</keyword>
<feature type="region of interest" description="Disordered" evidence="4">
    <location>
        <begin position="1"/>
        <end position="34"/>
    </location>
</feature>
<sequence>MDTGGGGSNTNNKSSSSGSNSSNINPPSVTTENATSQNFNDQLLSDFLSSSSFSTKPNAMFGSPIFDPDPIFVSSASVNSSIYLTDHNNVVTDNRSNVNDPYLLDPSPFLNEETLGIHNHSVDSKSITSTQPMLAQNSFHMAPPKPFDLHVLENNVTLADPTSAANIRISGHQQQRDPCFPAPRSPKRKKLSNDPFNNLSDEPNLPPELITSAGQMLMVGFKEDHVTNEIREMITVHKVGSIILSARNMHDASSTRQLILELQQLAKDSGHEYPLLIAIDQENGMLNSLCDKHYLTQFPGNMAMVATKSKVMAMQVAEATGRELKAVGINWILGPVVDVLTNSANKLLGVRSMGDDPDEVTEYALAFLEGFRRAGIATCGKHFPGYGNAVVNSTLGLPVIQDSLDQLKAASLIPFQGIIEKNIDSIMVGGCALPKVTLREMYACLSEEVVRGLLRGQMGYEGVVVSECLEMQYLYDTVGVSQGAMMAALAGCDIIIICTQYRLQIQALSGIIAGLSDGILPGELVRKSAHRILTMKHGRLSWNEALNPPPLSALAQLKQSHSDLARRAYEQAITLLRDQENLIPLNRSIDEGSNILLLTPHITPISGYTDSNFFSIFGKALIRYHSGRLQHTTYTEKGLIKEHHTLVSKAKAIILITTDANRNEYQISFTKTVATLCNQLRLPLVVIAGSSPYDMALDHTIGTYLCIYEFTEACLKTTAKVLFGRLPAVGSFPGSRLYQNQLTPFSLSSRQRWLVEEWSPQKPGAIESLQKLWEKCFPGRNGRGQFDLFVSVVGANHQQKHFFVKNSSTNQMYGFCGTWVHAGQRTGSIIVLVVDPARRRLAVGKSLHERALRYLTSIAKLDRITLGARLPGLFAGIPLSSHPNSNEVDVVKWFKHSGWDIPHARKNSPELVVHTMALARLSGWRCPEAVMARPTNTNVTFKVMGSVGASSEASQSPTSFGSSPVSSGIAHKLNKFLSSFDVLPSGIPELYRLALSDATENTTATGSSDNNGNVTIVVAIDVDSGEVIASLVSFKRGAYALARLQPWILEFSDACGLCALLGRTPVLRQALVAFQLENQRQKRDVDLCVLCGVDGGDDKWLMQQLGFVETQSFLTVQRSVTRESG</sequence>
<evidence type="ECO:0000313" key="7">
    <source>
        <dbReference type="EMBL" id="CDO56200.1"/>
    </source>
</evidence>
<gene>
    <name evidence="7" type="ORF">BN980_GECA14s00879g</name>
</gene>
<feature type="region of interest" description="Disordered" evidence="4">
    <location>
        <begin position="168"/>
        <end position="204"/>
    </location>
</feature>
<evidence type="ECO:0000256" key="2">
    <source>
        <dbReference type="ARBA" id="ARBA00022801"/>
    </source>
</evidence>
<protein>
    <recommendedName>
        <fullName evidence="9">Glycoside hydrolase family 3 N-terminal domain-containing protein</fullName>
    </recommendedName>
</protein>
<evidence type="ECO:0000259" key="5">
    <source>
        <dbReference type="Pfam" id="PF00583"/>
    </source>
</evidence>
<organism evidence="7 8">
    <name type="scientific">Geotrichum candidum</name>
    <name type="common">Oospora lactis</name>
    <name type="synonym">Dipodascus geotrichum</name>
    <dbReference type="NCBI Taxonomy" id="1173061"/>
    <lineage>
        <taxon>Eukaryota</taxon>
        <taxon>Fungi</taxon>
        <taxon>Dikarya</taxon>
        <taxon>Ascomycota</taxon>
        <taxon>Saccharomycotina</taxon>
        <taxon>Dipodascomycetes</taxon>
        <taxon>Dipodascales</taxon>
        <taxon>Dipodascaceae</taxon>
        <taxon>Geotrichum</taxon>
    </lineage>
</organism>
<proteinExistence type="inferred from homology"/>
<comment type="similarity">
    <text evidence="1">Belongs to the glycosyl hydrolase 3 family.</text>
</comment>
<dbReference type="InterPro" id="IPR036881">
    <property type="entry name" value="Glyco_hydro_3_C_sf"/>
</dbReference>
<feature type="domain" description="N-acetyltransferase" evidence="5">
    <location>
        <begin position="767"/>
        <end position="867"/>
    </location>
</feature>
<dbReference type="EMBL" id="CCBN010000014">
    <property type="protein sequence ID" value="CDO56200.1"/>
    <property type="molecule type" value="Genomic_DNA"/>
</dbReference>
<dbReference type="Gene3D" id="3.40.630.30">
    <property type="match status" value="1"/>
</dbReference>
<dbReference type="InterPro" id="IPR017853">
    <property type="entry name" value="GH"/>
</dbReference>
<dbReference type="GO" id="GO:0004553">
    <property type="term" value="F:hydrolase activity, hydrolyzing O-glycosyl compounds"/>
    <property type="evidence" value="ECO:0007669"/>
    <property type="project" value="InterPro"/>
</dbReference>
<dbReference type="InterPro" id="IPR050226">
    <property type="entry name" value="NagZ_Beta-hexosaminidase"/>
</dbReference>
<feature type="compositionally biased region" description="Low complexity" evidence="4">
    <location>
        <begin position="9"/>
        <end position="23"/>
    </location>
</feature>
<dbReference type="GO" id="GO:0005975">
    <property type="term" value="P:carbohydrate metabolic process"/>
    <property type="evidence" value="ECO:0007669"/>
    <property type="project" value="InterPro"/>
</dbReference>
<dbReference type="GO" id="GO:0009254">
    <property type="term" value="P:peptidoglycan turnover"/>
    <property type="evidence" value="ECO:0007669"/>
    <property type="project" value="TreeGrafter"/>
</dbReference>
<feature type="compositionally biased region" description="Polar residues" evidence="4">
    <location>
        <begin position="24"/>
        <end position="34"/>
    </location>
</feature>